<evidence type="ECO:0000313" key="3">
    <source>
        <dbReference type="Proteomes" id="UP000005408"/>
    </source>
</evidence>
<keyword evidence="1" id="KW-0472">Membrane</keyword>
<dbReference type="Proteomes" id="UP000005408">
    <property type="component" value="Unassembled WGS sequence"/>
</dbReference>
<accession>A0A8W8LVZ3</accession>
<keyword evidence="1" id="KW-0812">Transmembrane</keyword>
<dbReference type="EnsemblMetazoa" id="G29858.3">
    <property type="protein sequence ID" value="G29858.3:cds"/>
    <property type="gene ID" value="G29858"/>
</dbReference>
<evidence type="ECO:0000256" key="1">
    <source>
        <dbReference type="SAM" id="Phobius"/>
    </source>
</evidence>
<keyword evidence="1" id="KW-1133">Transmembrane helix</keyword>
<reference evidence="2" key="1">
    <citation type="submission" date="2022-08" db="UniProtKB">
        <authorList>
            <consortium name="EnsemblMetazoa"/>
        </authorList>
    </citation>
    <scope>IDENTIFICATION</scope>
    <source>
        <strain evidence="2">05x7-T-G4-1.051#20</strain>
    </source>
</reference>
<dbReference type="AlphaFoldDB" id="A0A8W8LVZ3"/>
<proteinExistence type="predicted"/>
<evidence type="ECO:0000313" key="2">
    <source>
        <dbReference type="EnsemblMetazoa" id="G29858.6:cds"/>
    </source>
</evidence>
<keyword evidence="3" id="KW-1185">Reference proteome</keyword>
<protein>
    <submittedName>
        <fullName evidence="2">Uncharacterized protein</fullName>
    </submittedName>
</protein>
<dbReference type="EnsemblMetazoa" id="G29858.6">
    <property type="protein sequence ID" value="G29858.6:cds"/>
    <property type="gene ID" value="G29858"/>
</dbReference>
<name>A0A8W8LVZ3_MAGGI</name>
<dbReference type="EnsemblMetazoa" id="G29858.1">
    <property type="protein sequence ID" value="G29858.1:cds"/>
    <property type="gene ID" value="G29858"/>
</dbReference>
<feature type="transmembrane region" description="Helical" evidence="1">
    <location>
        <begin position="84"/>
        <end position="108"/>
    </location>
</feature>
<sequence>MRDIVGQSLGVMSPGHRLNQSGIDHVSQGLSSPLHNFMVQSLLRNYMMNQWNVGNISIDTGNISLSNMTDLTLAEAPEEDSSRILILVLSLILAGLIVASIVLTVILFKKDIYSITSKVFKPGSARKQPDEPEDQPGLWDEDDATLYSTIFLDDANLGVAQDNFVVDNTSSDCKSQSEYSRLKRNYGNRINSEENGSENPYDKLVLHTQTVNRLSVSSKSSDDHTPQCTPLSTVYVISEFPEVF</sequence>
<organism evidence="2 3">
    <name type="scientific">Magallana gigas</name>
    <name type="common">Pacific oyster</name>
    <name type="synonym">Crassostrea gigas</name>
    <dbReference type="NCBI Taxonomy" id="29159"/>
    <lineage>
        <taxon>Eukaryota</taxon>
        <taxon>Metazoa</taxon>
        <taxon>Spiralia</taxon>
        <taxon>Lophotrochozoa</taxon>
        <taxon>Mollusca</taxon>
        <taxon>Bivalvia</taxon>
        <taxon>Autobranchia</taxon>
        <taxon>Pteriomorphia</taxon>
        <taxon>Ostreida</taxon>
        <taxon>Ostreoidea</taxon>
        <taxon>Ostreidae</taxon>
        <taxon>Magallana</taxon>
    </lineage>
</organism>